<dbReference type="HAMAP" id="MF_00489">
    <property type="entry name" value="UPF0178"/>
    <property type="match status" value="1"/>
</dbReference>
<evidence type="ECO:0000256" key="1">
    <source>
        <dbReference type="ARBA" id="ARBA00008522"/>
    </source>
</evidence>
<evidence type="ECO:0000313" key="3">
    <source>
        <dbReference type="EMBL" id="TWU37009.1"/>
    </source>
</evidence>
<dbReference type="PANTHER" id="PTHR35146">
    <property type="entry name" value="UPF0178 PROTEIN YAII"/>
    <property type="match status" value="1"/>
</dbReference>
<dbReference type="CDD" id="cd18720">
    <property type="entry name" value="PIN_YqxD-like"/>
    <property type="match status" value="1"/>
</dbReference>
<sequence>MKRSVDEFERAISLKIWIDADAAPFDVKQIVFRASKRLRVETLLVANRFLETPVALTTVRSIQVADGADQADRYIVTHGEAGDLAITADLPLAGQLVDKGLFVIDPRGDEYSPNTVATRLSMRNFLDDLRGSGMVTGGSPPYGETDKKAFAATFDRLLTKAIRRAKASESP</sequence>
<dbReference type="Pfam" id="PF02639">
    <property type="entry name" value="DUF188"/>
    <property type="match status" value="1"/>
</dbReference>
<evidence type="ECO:0000256" key="2">
    <source>
        <dbReference type="HAMAP-Rule" id="MF_00489"/>
    </source>
</evidence>
<dbReference type="EMBL" id="SJPV01000005">
    <property type="protein sequence ID" value="TWU37009.1"/>
    <property type="molecule type" value="Genomic_DNA"/>
</dbReference>
<accession>A0A5C6DQF0</accession>
<name>A0A5C6DQF0_9BACT</name>
<keyword evidence="4" id="KW-1185">Reference proteome</keyword>
<dbReference type="PANTHER" id="PTHR35146:SF1">
    <property type="entry name" value="UPF0178 PROTEIN YAII"/>
    <property type="match status" value="1"/>
</dbReference>
<comment type="similarity">
    <text evidence="1 2">Belongs to the UPF0178 family.</text>
</comment>
<reference evidence="3 4" key="1">
    <citation type="submission" date="2019-02" db="EMBL/GenBank/DDBJ databases">
        <title>Deep-cultivation of Planctomycetes and their phenomic and genomic characterization uncovers novel biology.</title>
        <authorList>
            <person name="Wiegand S."/>
            <person name="Jogler M."/>
            <person name="Boedeker C."/>
            <person name="Pinto D."/>
            <person name="Vollmers J."/>
            <person name="Rivas-Marin E."/>
            <person name="Kohn T."/>
            <person name="Peeters S.H."/>
            <person name="Heuer A."/>
            <person name="Rast P."/>
            <person name="Oberbeckmann S."/>
            <person name="Bunk B."/>
            <person name="Jeske O."/>
            <person name="Meyerdierks A."/>
            <person name="Storesund J.E."/>
            <person name="Kallscheuer N."/>
            <person name="Luecker S."/>
            <person name="Lage O.M."/>
            <person name="Pohl T."/>
            <person name="Merkel B.J."/>
            <person name="Hornburger P."/>
            <person name="Mueller R.-W."/>
            <person name="Bruemmer F."/>
            <person name="Labrenz M."/>
            <person name="Spormann A.M."/>
            <person name="Op Den Camp H."/>
            <person name="Overmann J."/>
            <person name="Amann R."/>
            <person name="Jetten M.S.M."/>
            <person name="Mascher T."/>
            <person name="Medema M.H."/>
            <person name="Devos D.P."/>
            <person name="Kaster A.-K."/>
            <person name="Ovreas L."/>
            <person name="Rohde M."/>
            <person name="Galperin M.Y."/>
            <person name="Jogler C."/>
        </authorList>
    </citation>
    <scope>NUCLEOTIDE SEQUENCE [LARGE SCALE GENOMIC DNA]</scope>
    <source>
        <strain evidence="3 4">Poly41</strain>
    </source>
</reference>
<evidence type="ECO:0000313" key="4">
    <source>
        <dbReference type="Proteomes" id="UP000319143"/>
    </source>
</evidence>
<protein>
    <recommendedName>
        <fullName evidence="2">UPF0178 protein Poly41_31350</fullName>
    </recommendedName>
</protein>
<dbReference type="InterPro" id="IPR003791">
    <property type="entry name" value="UPF0178"/>
</dbReference>
<dbReference type="NCBIfam" id="NF001095">
    <property type="entry name" value="PRK00124.1"/>
    <property type="match status" value="1"/>
</dbReference>
<comment type="caution">
    <text evidence="3">The sequence shown here is derived from an EMBL/GenBank/DDBJ whole genome shotgun (WGS) entry which is preliminary data.</text>
</comment>
<dbReference type="AlphaFoldDB" id="A0A5C6DQF0"/>
<proteinExistence type="inferred from homology"/>
<gene>
    <name evidence="3" type="ORF">Poly41_31350</name>
</gene>
<dbReference type="Proteomes" id="UP000319143">
    <property type="component" value="Unassembled WGS sequence"/>
</dbReference>
<organism evidence="3 4">
    <name type="scientific">Novipirellula artificiosorum</name>
    <dbReference type="NCBI Taxonomy" id="2528016"/>
    <lineage>
        <taxon>Bacteria</taxon>
        <taxon>Pseudomonadati</taxon>
        <taxon>Planctomycetota</taxon>
        <taxon>Planctomycetia</taxon>
        <taxon>Pirellulales</taxon>
        <taxon>Pirellulaceae</taxon>
        <taxon>Novipirellula</taxon>
    </lineage>
</organism>